<dbReference type="AlphaFoldDB" id="A0A7S9NDV0"/>
<feature type="transmembrane region" description="Helical" evidence="5">
    <location>
        <begin position="44"/>
        <end position="62"/>
    </location>
</feature>
<evidence type="ECO:0000256" key="3">
    <source>
        <dbReference type="ARBA" id="ARBA00022989"/>
    </source>
</evidence>
<accession>A0A7S9NDV0</accession>
<feature type="transmembrane region" description="Helical" evidence="5">
    <location>
        <begin position="99"/>
        <end position="124"/>
    </location>
</feature>
<name>A0A7S9NDV0_9BACT</name>
<gene>
    <name evidence="7" type="ORF">CVT06_02095</name>
</gene>
<evidence type="ECO:0000259" key="6">
    <source>
        <dbReference type="Pfam" id="PF05154"/>
    </source>
</evidence>
<evidence type="ECO:0000256" key="2">
    <source>
        <dbReference type="ARBA" id="ARBA00022692"/>
    </source>
</evidence>
<evidence type="ECO:0000256" key="1">
    <source>
        <dbReference type="ARBA" id="ARBA00004141"/>
    </source>
</evidence>
<keyword evidence="2 5" id="KW-0812">Transmembrane</keyword>
<keyword evidence="3 5" id="KW-1133">Transmembrane helix</keyword>
<dbReference type="RefSeq" id="WP_159071365.1">
    <property type="nucleotide sequence ID" value="NZ_CP049274.1"/>
</dbReference>
<evidence type="ECO:0000313" key="7">
    <source>
        <dbReference type="EMBL" id="QPH83947.1"/>
    </source>
</evidence>
<feature type="transmembrane region" description="Helical" evidence="5">
    <location>
        <begin position="74"/>
        <end position="93"/>
    </location>
</feature>
<sequence>MDGSFLLMLKGKVPGMSLIVIKDRMQKLEAKGIKFDISPTLVRLKSPVMGLLLGLFIGYVGADRFYKGDKNLAINKLSYFIVAIAFTILGIYHNSESEITFSFILYLIVSIWCLADILPVFFGIKKDNFDKIMQALDDL</sequence>
<dbReference type="Pfam" id="PF05154">
    <property type="entry name" value="TM2"/>
    <property type="match status" value="1"/>
</dbReference>
<evidence type="ECO:0000256" key="5">
    <source>
        <dbReference type="SAM" id="Phobius"/>
    </source>
</evidence>
<dbReference type="GO" id="GO:0016020">
    <property type="term" value="C:membrane"/>
    <property type="evidence" value="ECO:0007669"/>
    <property type="project" value="UniProtKB-SubCell"/>
</dbReference>
<dbReference type="EMBL" id="CP049274">
    <property type="protein sequence ID" value="QPH83947.1"/>
    <property type="molecule type" value="Genomic_DNA"/>
</dbReference>
<comment type="subcellular location">
    <subcellularLocation>
        <location evidence="1">Membrane</location>
        <topology evidence="1">Multi-pass membrane protein</topology>
    </subcellularLocation>
</comment>
<feature type="domain" description="TM2" evidence="6">
    <location>
        <begin position="45"/>
        <end position="91"/>
    </location>
</feature>
<dbReference type="Proteomes" id="UP000594630">
    <property type="component" value="Chromosome"/>
</dbReference>
<dbReference type="InterPro" id="IPR007829">
    <property type="entry name" value="TM2"/>
</dbReference>
<proteinExistence type="predicted"/>
<evidence type="ECO:0000313" key="8">
    <source>
        <dbReference type="Proteomes" id="UP000594630"/>
    </source>
</evidence>
<keyword evidence="4 5" id="KW-0472">Membrane</keyword>
<reference evidence="7 8" key="1">
    <citation type="journal article" date="2018" name="Emerg. Microbes Infect.">
        <title>Genomic analysis of oral Campylobacter concisus strains identified a potential bacterial molecular marker associated with active Crohn's disease.</title>
        <authorList>
            <person name="Liu F."/>
            <person name="Ma R."/>
            <person name="Tay C.Y.A."/>
            <person name="Octavia S."/>
            <person name="Lan R."/>
            <person name="Chung H.K.L."/>
            <person name="Riordan S.M."/>
            <person name="Grimm M.C."/>
            <person name="Leong R.W."/>
            <person name="Tanaka M.M."/>
            <person name="Connor S."/>
            <person name="Zhang L."/>
        </authorList>
    </citation>
    <scope>NUCLEOTIDE SEQUENCE [LARGE SCALE GENOMIC DNA]</scope>
    <source>
        <strain evidence="7 8">P10CDO-S2</strain>
    </source>
</reference>
<evidence type="ECO:0000256" key="4">
    <source>
        <dbReference type="ARBA" id="ARBA00023136"/>
    </source>
</evidence>
<organism evidence="7 8">
    <name type="scientific">Campylobacter concisus</name>
    <dbReference type="NCBI Taxonomy" id="199"/>
    <lineage>
        <taxon>Bacteria</taxon>
        <taxon>Pseudomonadati</taxon>
        <taxon>Campylobacterota</taxon>
        <taxon>Epsilonproteobacteria</taxon>
        <taxon>Campylobacterales</taxon>
        <taxon>Campylobacteraceae</taxon>
        <taxon>Campylobacter</taxon>
    </lineage>
</organism>
<protein>
    <submittedName>
        <fullName evidence="7">TM2 domain-containing protein</fullName>
    </submittedName>
</protein>